<keyword evidence="2" id="KW-1003">Cell membrane</keyword>
<gene>
    <name evidence="6" type="ORF">NX784_21155</name>
</gene>
<keyword evidence="3" id="KW-0547">Nucleotide-binding</keyword>
<dbReference type="GO" id="GO:0005524">
    <property type="term" value="F:ATP binding"/>
    <property type="evidence" value="ECO:0007669"/>
    <property type="project" value="UniProtKB-KW"/>
</dbReference>
<reference evidence="6 7" key="1">
    <citation type="submission" date="2022-08" db="EMBL/GenBank/DDBJ databases">
        <title>Reclassification of Massilia species as members of the genera Telluria, Duganella, Pseudoduganella, Mokoshia gen. nov. and Zemynaea gen. nov. using orthogonal and non-orthogonal genome-based approaches.</title>
        <authorList>
            <person name="Bowman J.P."/>
        </authorList>
    </citation>
    <scope>NUCLEOTIDE SEQUENCE [LARGE SCALE GENOMIC DNA]</scope>
    <source>
        <strain evidence="6 7">JCM 31316</strain>
    </source>
</reference>
<dbReference type="Pfam" id="PF00005">
    <property type="entry name" value="ABC_tran"/>
    <property type="match status" value="1"/>
</dbReference>
<accession>A0ABT1ZVY5</accession>
<dbReference type="InterPro" id="IPR051782">
    <property type="entry name" value="ABC_Transporter_VariousFunc"/>
</dbReference>
<keyword evidence="7" id="KW-1185">Reference proteome</keyword>
<protein>
    <submittedName>
        <fullName evidence="6">ABC transporter ATP-binding protein</fullName>
    </submittedName>
</protein>
<comment type="caution">
    <text evidence="6">The sequence shown here is derived from an EMBL/GenBank/DDBJ whole genome shotgun (WGS) entry which is preliminary data.</text>
</comment>
<dbReference type="InterPro" id="IPR003593">
    <property type="entry name" value="AAA+_ATPase"/>
</dbReference>
<keyword evidence="2" id="KW-0472">Membrane</keyword>
<evidence type="ECO:0000256" key="2">
    <source>
        <dbReference type="ARBA" id="ARBA00022475"/>
    </source>
</evidence>
<dbReference type="CDD" id="cd03230">
    <property type="entry name" value="ABC_DR_subfamily_A"/>
    <property type="match status" value="1"/>
</dbReference>
<dbReference type="EMBL" id="JANUGW010000018">
    <property type="protein sequence ID" value="MCS0584111.1"/>
    <property type="molecule type" value="Genomic_DNA"/>
</dbReference>
<dbReference type="RefSeq" id="WP_258818675.1">
    <property type="nucleotide sequence ID" value="NZ_JANUGW010000018.1"/>
</dbReference>
<proteinExistence type="predicted"/>
<dbReference type="Proteomes" id="UP001204151">
    <property type="component" value="Unassembled WGS sequence"/>
</dbReference>
<evidence type="ECO:0000259" key="5">
    <source>
        <dbReference type="PROSITE" id="PS50893"/>
    </source>
</evidence>
<dbReference type="PROSITE" id="PS50893">
    <property type="entry name" value="ABC_TRANSPORTER_2"/>
    <property type="match status" value="1"/>
</dbReference>
<organism evidence="6 7">
    <name type="scientific">Massilia pinisoli</name>
    <dbReference type="NCBI Taxonomy" id="1772194"/>
    <lineage>
        <taxon>Bacteria</taxon>
        <taxon>Pseudomonadati</taxon>
        <taxon>Pseudomonadota</taxon>
        <taxon>Betaproteobacteria</taxon>
        <taxon>Burkholderiales</taxon>
        <taxon>Oxalobacteraceae</taxon>
        <taxon>Telluria group</taxon>
        <taxon>Massilia</taxon>
    </lineage>
</organism>
<dbReference type="InterPro" id="IPR003439">
    <property type="entry name" value="ABC_transporter-like_ATP-bd"/>
</dbReference>
<dbReference type="PANTHER" id="PTHR42939">
    <property type="entry name" value="ABC TRANSPORTER ATP-BINDING PROTEIN ALBC-RELATED"/>
    <property type="match status" value="1"/>
</dbReference>
<keyword evidence="1" id="KW-0813">Transport</keyword>
<dbReference type="InterPro" id="IPR027417">
    <property type="entry name" value="P-loop_NTPase"/>
</dbReference>
<evidence type="ECO:0000256" key="3">
    <source>
        <dbReference type="ARBA" id="ARBA00022741"/>
    </source>
</evidence>
<keyword evidence="4 6" id="KW-0067">ATP-binding</keyword>
<dbReference type="SUPFAM" id="SSF52540">
    <property type="entry name" value="P-loop containing nucleoside triphosphate hydrolases"/>
    <property type="match status" value="1"/>
</dbReference>
<evidence type="ECO:0000313" key="6">
    <source>
        <dbReference type="EMBL" id="MCS0584111.1"/>
    </source>
</evidence>
<dbReference type="SMART" id="SM00382">
    <property type="entry name" value="AAA"/>
    <property type="match status" value="1"/>
</dbReference>
<evidence type="ECO:0000313" key="7">
    <source>
        <dbReference type="Proteomes" id="UP001204151"/>
    </source>
</evidence>
<sequence>MTCLLRLHDVTHRFGKVLALDGLSLSVPEGAIYGFLGRNGAGKTTTLRVLMGLTPPDAGRIELFGEEIRAVPVRLKRHIGFVPQEPHFYPWMTAVQLGRFVGDFYPTWDDAEYRRLLRRLDIPTDRKASAMSGGTRTKLSLALAFAPRPPLLLLDEPTTGLDPVARREFNDQLIELQREQGTTVMFSSHLVGEVEQVAHAVGIIQAGSARFEGTVDSLRAQVRRVVGLDEATEASWLERVRGDVFRADEAAWRANVLPPGAVAERLGLEDIFLAFARTDEVRAT</sequence>
<feature type="domain" description="ABC transporter" evidence="5">
    <location>
        <begin position="5"/>
        <end position="231"/>
    </location>
</feature>
<evidence type="ECO:0000256" key="4">
    <source>
        <dbReference type="ARBA" id="ARBA00022840"/>
    </source>
</evidence>
<dbReference type="PANTHER" id="PTHR42939:SF1">
    <property type="entry name" value="ABC TRANSPORTER ATP-BINDING PROTEIN ALBC-RELATED"/>
    <property type="match status" value="1"/>
</dbReference>
<dbReference type="Gene3D" id="3.40.50.300">
    <property type="entry name" value="P-loop containing nucleotide triphosphate hydrolases"/>
    <property type="match status" value="1"/>
</dbReference>
<name>A0ABT1ZVY5_9BURK</name>
<evidence type="ECO:0000256" key="1">
    <source>
        <dbReference type="ARBA" id="ARBA00022448"/>
    </source>
</evidence>